<dbReference type="GO" id="GO:1990269">
    <property type="term" value="F:RNA polymerase II C-terminal domain phosphoserine binding"/>
    <property type="evidence" value="ECO:0007669"/>
    <property type="project" value="TreeGrafter"/>
</dbReference>
<dbReference type="GO" id="GO:0006368">
    <property type="term" value="P:transcription elongation by RNA polymerase II"/>
    <property type="evidence" value="ECO:0007669"/>
    <property type="project" value="InterPro"/>
</dbReference>
<accession>A0A7K8T4F9</accession>
<feature type="compositionally biased region" description="Basic and acidic residues" evidence="3">
    <location>
        <begin position="70"/>
        <end position="96"/>
    </location>
</feature>
<feature type="region of interest" description="Disordered" evidence="3">
    <location>
        <begin position="594"/>
        <end position="657"/>
    </location>
</feature>
<dbReference type="InterPro" id="IPR007149">
    <property type="entry name" value="Leo1"/>
</dbReference>
<feature type="non-terminal residue" evidence="4">
    <location>
        <position position="657"/>
    </location>
</feature>
<organism evidence="4 5">
    <name type="scientific">Nyctibius bracteatus</name>
    <name type="common">Rufous potoo</name>
    <dbReference type="NCBI Taxonomy" id="48426"/>
    <lineage>
        <taxon>Eukaryota</taxon>
        <taxon>Metazoa</taxon>
        <taxon>Chordata</taxon>
        <taxon>Craniata</taxon>
        <taxon>Vertebrata</taxon>
        <taxon>Euteleostomi</taxon>
        <taxon>Archelosauria</taxon>
        <taxon>Archosauria</taxon>
        <taxon>Dinosauria</taxon>
        <taxon>Saurischia</taxon>
        <taxon>Theropoda</taxon>
        <taxon>Coelurosauria</taxon>
        <taxon>Aves</taxon>
        <taxon>Neognathae</taxon>
        <taxon>Neoaves</taxon>
        <taxon>Strisores</taxon>
        <taxon>Caprimulgiformes</taxon>
        <taxon>Nyctibiidae</taxon>
        <taxon>Nyctibius</taxon>
    </lineage>
</organism>
<comment type="similarity">
    <text evidence="1">Belongs to the LEO1 family.</text>
</comment>
<proteinExistence type="inferred from homology"/>
<feature type="compositionally biased region" description="Basic and acidic residues" evidence="3">
    <location>
        <begin position="120"/>
        <end position="155"/>
    </location>
</feature>
<dbReference type="EMBL" id="VWZB01000614">
    <property type="protein sequence ID" value="NXF36656.1"/>
    <property type="molecule type" value="Genomic_DNA"/>
</dbReference>
<feature type="region of interest" description="Disordered" evidence="3">
    <location>
        <begin position="538"/>
        <end position="571"/>
    </location>
</feature>
<dbReference type="Proteomes" id="UP000538472">
    <property type="component" value="Unassembled WGS sequence"/>
</dbReference>
<feature type="region of interest" description="Disordered" evidence="3">
    <location>
        <begin position="1"/>
        <end position="352"/>
    </location>
</feature>
<evidence type="ECO:0000256" key="2">
    <source>
        <dbReference type="ARBA" id="ARBA00019689"/>
    </source>
</evidence>
<comment type="caution">
    <text evidence="4">The sequence shown here is derived from an EMBL/GenBank/DDBJ whole genome shotgun (WGS) entry which is preliminary data.</text>
</comment>
<feature type="compositionally biased region" description="Low complexity" evidence="3">
    <location>
        <begin position="307"/>
        <end position="316"/>
    </location>
</feature>
<dbReference type="PANTHER" id="PTHR23146:SF0">
    <property type="entry name" value="RNA POLYMERASE-ASSOCIATED PROTEIN LEO1"/>
    <property type="match status" value="1"/>
</dbReference>
<reference evidence="4 5" key="1">
    <citation type="submission" date="2019-09" db="EMBL/GenBank/DDBJ databases">
        <title>Bird 10,000 Genomes (B10K) Project - Family phase.</title>
        <authorList>
            <person name="Zhang G."/>
        </authorList>
    </citation>
    <scope>NUCLEOTIDE SEQUENCE [LARGE SCALE GENOMIC DNA]</scope>
    <source>
        <strain evidence="4">B10K-CU-031-10</strain>
        <tissue evidence="4">Muscle</tissue>
    </source>
</reference>
<sequence>MADMEELFGSDADSEAEQKDSDSGSESDSDQENAGSGSNASGSDSDQDDDREAIKPSNKELFGDDSEDEGASHHTGSDNHSERSYNRSEASGHSEREDNDQSDMDQHSVSEAAHDDEEDDHGHGSDEASHHSEGDGSEKAHSEDEKWGKGDKSDQSDDEERQQNSDDEERQQNSDDEEKAQNSDEDERPQISDDEERLQNSDEEKMQNSDEEERPQVSDEEKMQNSDDDERAQHSDEEKMQNSDDDERAQHSDEEDQEHKSAESARGSDSEDEVLRMKRKKPIASDSEVDSDTGGQKEHADVMDLFGGADDISSGSDGEDKPPTPGQPIDENGLSQEQQEEEPIPETRIEVEIPKVNTDLGNDLYFVKLPNFLSVEPRPFDPQYYEDEFEDEEMLDEEGRTRLKLKVENTIRWRMRRDEEGNEIRESNARIVKWSDGSMSLHLGNEVFDVYKAPLQGDHNHLFIRQGTGLQGQAVFKTKLTFRPHSTDSATHRKMTLSLADRCSKTQKIRILPMAGRDPESQRTEMIKKEEERLRASIRRESQQRRMREKQHQRGLSANYLEPDRYDEEDEGDDAISLAAIKNRYKGGIREERARIYSSDSDEGSDEDKTQRLLKAKKLTSDEEGEPSGKRKAEDDDKASKKHKKYVISDEEEEDDD</sequence>
<dbReference type="GO" id="GO:0016593">
    <property type="term" value="C:Cdc73/Paf1 complex"/>
    <property type="evidence" value="ECO:0007669"/>
    <property type="project" value="InterPro"/>
</dbReference>
<evidence type="ECO:0000256" key="3">
    <source>
        <dbReference type="SAM" id="MobiDB-lite"/>
    </source>
</evidence>
<dbReference type="Pfam" id="PF04004">
    <property type="entry name" value="Leo1"/>
    <property type="match status" value="1"/>
</dbReference>
<keyword evidence="5" id="KW-1185">Reference proteome</keyword>
<feature type="compositionally biased region" description="Basic and acidic residues" evidence="3">
    <location>
        <begin position="627"/>
        <end position="639"/>
    </location>
</feature>
<dbReference type="GO" id="GO:0032968">
    <property type="term" value="P:positive regulation of transcription elongation by RNA polymerase II"/>
    <property type="evidence" value="ECO:0007669"/>
    <property type="project" value="TreeGrafter"/>
</dbReference>
<evidence type="ECO:0000313" key="5">
    <source>
        <dbReference type="Proteomes" id="UP000538472"/>
    </source>
</evidence>
<protein>
    <recommendedName>
        <fullName evidence="2">RNA polymerase-associated protein LEO1</fullName>
    </recommendedName>
</protein>
<feature type="compositionally biased region" description="Basic and acidic residues" evidence="3">
    <location>
        <begin position="538"/>
        <end position="552"/>
    </location>
</feature>
<evidence type="ECO:0000313" key="4">
    <source>
        <dbReference type="EMBL" id="NXF36656.1"/>
    </source>
</evidence>
<feature type="non-terminal residue" evidence="4">
    <location>
        <position position="1"/>
    </location>
</feature>
<dbReference type="AlphaFoldDB" id="A0A7K8T4F9"/>
<feature type="compositionally biased region" description="Acidic residues" evidence="3">
    <location>
        <begin position="156"/>
        <end position="196"/>
    </location>
</feature>
<gene>
    <name evidence="4" type="primary">Leo1</name>
    <name evidence="4" type="ORF">NYCBRA_R02163</name>
</gene>
<feature type="compositionally biased region" description="Acidic residues" evidence="3">
    <location>
        <begin position="1"/>
        <end position="15"/>
    </location>
</feature>
<feature type="compositionally biased region" description="Basic and acidic residues" evidence="3">
    <location>
        <begin position="52"/>
        <end position="62"/>
    </location>
</feature>
<dbReference type="PANTHER" id="PTHR23146">
    <property type="entry name" value="LEO1 PROTEIN"/>
    <property type="match status" value="1"/>
</dbReference>
<evidence type="ECO:0000256" key="1">
    <source>
        <dbReference type="ARBA" id="ARBA00010903"/>
    </source>
</evidence>
<feature type="compositionally biased region" description="Low complexity" evidence="3">
    <location>
        <begin position="33"/>
        <end position="44"/>
    </location>
</feature>
<feature type="compositionally biased region" description="Basic and acidic residues" evidence="3">
    <location>
        <begin position="197"/>
        <end position="276"/>
    </location>
</feature>
<name>A0A7K8T4F9_9AVES</name>